<keyword evidence="3 7" id="KW-0547">Nucleotide-binding</keyword>
<dbReference type="Pfam" id="PF02463">
    <property type="entry name" value="SMC_N"/>
    <property type="match status" value="1"/>
</dbReference>
<dbReference type="SMART" id="SM00968">
    <property type="entry name" value="SMC_hinge"/>
    <property type="match status" value="1"/>
</dbReference>
<organism evidence="10 11">
    <name type="scientific">Rhodospirillum rubrum (strain ATCC 11170 / ATH 1.1.1 / DSM 467 / LMG 4362 / NCIMB 8255 / S1)</name>
    <dbReference type="NCBI Taxonomy" id="269796"/>
    <lineage>
        <taxon>Bacteria</taxon>
        <taxon>Pseudomonadati</taxon>
        <taxon>Pseudomonadota</taxon>
        <taxon>Alphaproteobacteria</taxon>
        <taxon>Rhodospirillales</taxon>
        <taxon>Rhodospirillaceae</taxon>
        <taxon>Rhodospirillum</taxon>
    </lineage>
</organism>
<dbReference type="HOGENOM" id="CLU_001042_2_2_5"/>
<keyword evidence="11" id="KW-1185">Reference proteome</keyword>
<dbReference type="EMBL" id="CP000230">
    <property type="protein sequence ID" value="ABC24043.1"/>
    <property type="molecule type" value="Genomic_DNA"/>
</dbReference>
<dbReference type="Proteomes" id="UP000001929">
    <property type="component" value="Chromosome"/>
</dbReference>
<dbReference type="Gene3D" id="3.40.50.300">
    <property type="entry name" value="P-loop containing nucleotide triphosphate hydrolases"/>
    <property type="match status" value="2"/>
</dbReference>
<comment type="subunit">
    <text evidence="7">Homodimer.</text>
</comment>
<keyword evidence="5 7" id="KW-0175">Coiled coil</keyword>
<evidence type="ECO:0000313" key="11">
    <source>
        <dbReference type="Proteomes" id="UP000001929"/>
    </source>
</evidence>
<name>Q2RPA2_RHORT</name>
<comment type="function">
    <text evidence="7">Required for chromosome condensation and partitioning.</text>
</comment>
<dbReference type="CDD" id="cd03278">
    <property type="entry name" value="ABC_SMC_barmotin"/>
    <property type="match status" value="1"/>
</dbReference>
<dbReference type="GO" id="GO:0005694">
    <property type="term" value="C:chromosome"/>
    <property type="evidence" value="ECO:0007669"/>
    <property type="project" value="InterPro"/>
</dbReference>
<comment type="subcellular location">
    <subcellularLocation>
        <location evidence="1 7">Cytoplasm</location>
    </subcellularLocation>
</comment>
<feature type="coiled-coil region" evidence="7">
    <location>
        <begin position="440"/>
        <end position="502"/>
    </location>
</feature>
<evidence type="ECO:0000256" key="8">
    <source>
        <dbReference type="SAM" id="MobiDB-lite"/>
    </source>
</evidence>
<dbReference type="eggNOG" id="COG1196">
    <property type="taxonomic scope" value="Bacteria"/>
</dbReference>
<feature type="coiled-coil region" evidence="7">
    <location>
        <begin position="957"/>
        <end position="998"/>
    </location>
</feature>
<evidence type="ECO:0000256" key="6">
    <source>
        <dbReference type="ARBA" id="ARBA00023125"/>
    </source>
</evidence>
<keyword evidence="6 7" id="KW-0238">DNA-binding</keyword>
<dbReference type="Pfam" id="PF06470">
    <property type="entry name" value="SMC_hinge"/>
    <property type="match status" value="1"/>
</dbReference>
<dbReference type="InterPro" id="IPR003395">
    <property type="entry name" value="RecF/RecN/SMC_N"/>
</dbReference>
<comment type="similarity">
    <text evidence="7">Belongs to the SMC family.</text>
</comment>
<dbReference type="PhylomeDB" id="Q2RPA2"/>
<dbReference type="InterPro" id="IPR010935">
    <property type="entry name" value="SMC_hinge"/>
</dbReference>
<evidence type="ECO:0000256" key="2">
    <source>
        <dbReference type="ARBA" id="ARBA00022490"/>
    </source>
</evidence>
<accession>Q2RPA2</accession>
<dbReference type="HAMAP" id="MF_01894">
    <property type="entry name" value="Smc_prok"/>
    <property type="match status" value="1"/>
</dbReference>
<protein>
    <recommendedName>
        <fullName evidence="7">Chromosome partition protein Smc</fullName>
    </recommendedName>
</protein>
<keyword evidence="4 7" id="KW-0067">ATP-binding</keyword>
<reference evidence="10 11" key="1">
    <citation type="journal article" date="2011" name="Stand. Genomic Sci.">
        <title>Complete genome sequence of Rhodospirillum rubrum type strain (S1).</title>
        <authorList>
            <person name="Munk A.C."/>
            <person name="Copeland A."/>
            <person name="Lucas S."/>
            <person name="Lapidus A."/>
            <person name="Del Rio T.G."/>
            <person name="Barry K."/>
            <person name="Detter J.C."/>
            <person name="Hammon N."/>
            <person name="Israni S."/>
            <person name="Pitluck S."/>
            <person name="Brettin T."/>
            <person name="Bruce D."/>
            <person name="Han C."/>
            <person name="Tapia R."/>
            <person name="Gilna P."/>
            <person name="Schmutz J."/>
            <person name="Larimer F."/>
            <person name="Land M."/>
            <person name="Kyrpides N.C."/>
            <person name="Mavromatis K."/>
            <person name="Richardson P."/>
            <person name="Rohde M."/>
            <person name="Goker M."/>
            <person name="Klenk H.P."/>
            <person name="Zhang Y."/>
            <person name="Roberts G.P."/>
            <person name="Reslewic S."/>
            <person name="Schwartz D.C."/>
        </authorList>
    </citation>
    <scope>NUCLEOTIDE SEQUENCE [LARGE SCALE GENOMIC DNA]</scope>
    <source>
        <strain evidence="11">ATCC 11170 / ATH 1.1.1 / DSM 467 / LMG 4362 / NCIMB 8255 / S1</strain>
    </source>
</reference>
<evidence type="ECO:0000256" key="7">
    <source>
        <dbReference type="HAMAP-Rule" id="MF_01894"/>
    </source>
</evidence>
<dbReference type="PIRSF" id="PIRSF005719">
    <property type="entry name" value="SMC"/>
    <property type="match status" value="1"/>
</dbReference>
<dbReference type="KEGG" id="rru:Rru_A3248"/>
<dbReference type="PATRIC" id="fig|269796.9.peg.3362"/>
<dbReference type="GO" id="GO:0006260">
    <property type="term" value="P:DNA replication"/>
    <property type="evidence" value="ECO:0007669"/>
    <property type="project" value="UniProtKB-UniRule"/>
</dbReference>
<dbReference type="GO" id="GO:0007059">
    <property type="term" value="P:chromosome segregation"/>
    <property type="evidence" value="ECO:0007669"/>
    <property type="project" value="UniProtKB-UniRule"/>
</dbReference>
<gene>
    <name evidence="7" type="primary">smc</name>
    <name evidence="10" type="ordered locus">Rru_A3248</name>
</gene>
<dbReference type="InterPro" id="IPR036277">
    <property type="entry name" value="SMC_hinge_sf"/>
</dbReference>
<feature type="region of interest" description="Disordered" evidence="8">
    <location>
        <begin position="308"/>
        <end position="334"/>
    </location>
</feature>
<dbReference type="AlphaFoldDB" id="Q2RPA2"/>
<dbReference type="EnsemblBacteria" id="ABC24043">
    <property type="protein sequence ID" value="ABC24043"/>
    <property type="gene ID" value="Rru_A3248"/>
</dbReference>
<feature type="coiled-coil region" evidence="7">
    <location>
        <begin position="178"/>
        <end position="212"/>
    </location>
</feature>
<evidence type="ECO:0000256" key="5">
    <source>
        <dbReference type="ARBA" id="ARBA00023054"/>
    </source>
</evidence>
<dbReference type="PANTHER" id="PTHR43977">
    <property type="entry name" value="STRUCTURAL MAINTENANCE OF CHROMOSOMES PROTEIN 3"/>
    <property type="match status" value="1"/>
</dbReference>
<evidence type="ECO:0000256" key="3">
    <source>
        <dbReference type="ARBA" id="ARBA00022741"/>
    </source>
</evidence>
<evidence type="ECO:0000256" key="4">
    <source>
        <dbReference type="ARBA" id="ARBA00022840"/>
    </source>
</evidence>
<dbReference type="GO" id="GO:0030261">
    <property type="term" value="P:chromosome condensation"/>
    <property type="evidence" value="ECO:0007669"/>
    <property type="project" value="InterPro"/>
</dbReference>
<dbReference type="InterPro" id="IPR024704">
    <property type="entry name" value="SMC"/>
</dbReference>
<keyword evidence="2 7" id="KW-0963">Cytoplasm</keyword>
<dbReference type="InterPro" id="IPR011890">
    <property type="entry name" value="SMC_prok"/>
</dbReference>
<dbReference type="GO" id="GO:0003677">
    <property type="term" value="F:DNA binding"/>
    <property type="evidence" value="ECO:0007669"/>
    <property type="project" value="UniProtKB-UniRule"/>
</dbReference>
<dbReference type="GO" id="GO:0007062">
    <property type="term" value="P:sister chromatid cohesion"/>
    <property type="evidence" value="ECO:0007669"/>
    <property type="project" value="InterPro"/>
</dbReference>
<dbReference type="NCBIfam" id="TIGR02168">
    <property type="entry name" value="SMC_prok_B"/>
    <property type="match status" value="1"/>
</dbReference>
<sequence length="1167" mass="124163">MLHFTRLRLVGFKSFVEPAELMIEPGLTGVVGPNGCGKSNVVEALRWVMGETSAKQLRGEDMDDVIFGGTASRPPRNVAEVTLLLDNREGGAPALFNAAQELEVTRRIARGDGSLYRVNGKDVRARDVQLLFADSATGARSTAMVSQGRVSALIAAKPAQRRALLEEAAGIGGLYSRRHEAELRLRAAEGNLERLEDVVTALDGQLGGLRRQSRQAARYRALSEAIRQTEAALLRQRWLVAIRAVDGARRIFAEGGRELAVLSGRTITANREQAAAEEAIGPIRSHEAEASARLQRLALAREQLEAESRRLAQTAQENHTRRTQAEADRARETARAADAQAAISRLEGERRAIEAKAAGDDAARREAEARLSAAEAGVAEADAALATATATLADLEARRAAQERGLREAIARGAKVVARLAELEGQIRAAEGEAIAPGALEEAIQTRDRTVAALEAARERVESGEAARTAAQAAVDLAQDSLRRAEGRLTGLRAEARALEATLARAAPKGRTLPVVEALSVRPGGEKALASALGDDLDAGSAEEDAVRWVALPALAADPPDATTPLADLVEGPEAVRALLARRLGRVGVVEDAAAAQALLPRLTPGQEVVDRAGGLWRWDGLVRRPGSRDGAALSAARLETRNRLGALATEREDAEAALAEARDAHGAARARLEAVAAEDRAAREAVRAGERQMGLARDALTTLERRAAASESRLTTLGQALTRAREDGAEAEAVVAAQSRALAALDDSAAARAAVAELRATLAERRTTLLEARATRDRVAREAEGRGRRLGALAAEITSWRARRDQAADQEAELTRRFAAAEATLAELVGRPEAIAAEKAALVEALRAAESDRLAARDALSAAERRLSEAGRTLKEAERAEAQAREVQLRGEATLDQARLACQAAAAAIAEKFDCAPEALAGQAGLGADETLAPVAEAEAALLRLGREREAMGPVNLRAEQEAGELDAQITSLRLERDDLVAAIARLRQGIGELNREGRSRLLESFQRVDGHFRTLFLKLFGGGRAHLTLIESDDPLEAGLEIMASPPGKRLQSLGLLSGGEQALTATALLFAVFLTNPAPICVLDEVDAPLDDANVDRFCAMLRHLTDTTGTRFLVVTHHRMTMARMDRLFGVTMAERGVSSLVSVDLCQAEDLVEAESPAAVLA</sequence>
<dbReference type="STRING" id="269796.Rru_A3248"/>
<dbReference type="GO" id="GO:0005524">
    <property type="term" value="F:ATP binding"/>
    <property type="evidence" value="ECO:0007669"/>
    <property type="project" value="UniProtKB-UniRule"/>
</dbReference>
<feature type="coiled-coil region" evidence="7">
    <location>
        <begin position="645"/>
        <end position="672"/>
    </location>
</feature>
<dbReference type="SUPFAM" id="SSF52540">
    <property type="entry name" value="P-loop containing nucleoside triphosphate hydrolases"/>
    <property type="match status" value="1"/>
</dbReference>
<feature type="compositionally biased region" description="Basic and acidic residues" evidence="8">
    <location>
        <begin position="318"/>
        <end position="334"/>
    </location>
</feature>
<comment type="domain">
    <text evidence="7">Contains large globular domains required for ATP hydrolysis at each terminus and a third globular domain forming a flexible hinge near the middle of the molecule. These domains are separated by coiled-coil structures.</text>
</comment>
<evidence type="ECO:0000313" key="10">
    <source>
        <dbReference type="EMBL" id="ABC24043.1"/>
    </source>
</evidence>
<dbReference type="InterPro" id="IPR027417">
    <property type="entry name" value="P-loop_NTPase"/>
</dbReference>
<evidence type="ECO:0000259" key="9">
    <source>
        <dbReference type="SMART" id="SM00968"/>
    </source>
</evidence>
<dbReference type="FunFam" id="3.40.50.300:FF:000901">
    <property type="entry name" value="Chromosome partition protein Smc"/>
    <property type="match status" value="1"/>
</dbReference>
<feature type="binding site" evidence="7">
    <location>
        <begin position="33"/>
        <end position="40"/>
    </location>
    <ligand>
        <name>ATP</name>
        <dbReference type="ChEBI" id="CHEBI:30616"/>
    </ligand>
</feature>
<dbReference type="GO" id="GO:0016887">
    <property type="term" value="F:ATP hydrolysis activity"/>
    <property type="evidence" value="ECO:0007669"/>
    <property type="project" value="InterPro"/>
</dbReference>
<dbReference type="GO" id="GO:0005737">
    <property type="term" value="C:cytoplasm"/>
    <property type="evidence" value="ECO:0007669"/>
    <property type="project" value="UniProtKB-SubCell"/>
</dbReference>
<feature type="coiled-coil region" evidence="7">
    <location>
        <begin position="847"/>
        <end position="891"/>
    </location>
</feature>
<dbReference type="SUPFAM" id="SSF75553">
    <property type="entry name" value="Smc hinge domain"/>
    <property type="match status" value="1"/>
</dbReference>
<evidence type="ECO:0000256" key="1">
    <source>
        <dbReference type="ARBA" id="ARBA00004496"/>
    </source>
</evidence>
<feature type="domain" description="SMC hinge" evidence="9">
    <location>
        <begin position="509"/>
        <end position="600"/>
    </location>
</feature>
<proteinExistence type="inferred from homology"/>
<dbReference type="RefSeq" id="WP_011390996.1">
    <property type="nucleotide sequence ID" value="NC_007643.1"/>
</dbReference>